<proteinExistence type="predicted"/>
<sequence length="81" mass="8707">MPTEAHVIAGHKANIHNPNTSDGAKEHSKEVLKDEHNIIMDGDQAKNLSNVAAGLKGAMHNQKIPEDSQFAAAEKLGQVEQ</sequence>
<evidence type="ECO:0008006" key="4">
    <source>
        <dbReference type="Google" id="ProtNLM"/>
    </source>
</evidence>
<dbReference type="PANTHER" id="PTHR36576:SF1">
    <property type="entry name" value="UPF0654 PROTEIN C11D3.01C-RELATED"/>
    <property type="match status" value="1"/>
</dbReference>
<comment type="caution">
    <text evidence="2">The sequence shown here is derived from an EMBL/GenBank/DDBJ whole genome shotgun (WGS) entry which is preliminary data.</text>
</comment>
<dbReference type="Proteomes" id="UP000803844">
    <property type="component" value="Unassembled WGS sequence"/>
</dbReference>
<name>A0A9P5CSW9_CRYP1</name>
<accession>A0A9P5CSW9</accession>
<evidence type="ECO:0000313" key="2">
    <source>
        <dbReference type="EMBL" id="KAF3769713.1"/>
    </source>
</evidence>
<dbReference type="RefSeq" id="XP_040780674.1">
    <property type="nucleotide sequence ID" value="XM_040919337.1"/>
</dbReference>
<keyword evidence="3" id="KW-1185">Reference proteome</keyword>
<organism evidence="2 3">
    <name type="scientific">Cryphonectria parasitica (strain ATCC 38755 / EP155)</name>
    <dbReference type="NCBI Taxonomy" id="660469"/>
    <lineage>
        <taxon>Eukaryota</taxon>
        <taxon>Fungi</taxon>
        <taxon>Dikarya</taxon>
        <taxon>Ascomycota</taxon>
        <taxon>Pezizomycotina</taxon>
        <taxon>Sordariomycetes</taxon>
        <taxon>Sordariomycetidae</taxon>
        <taxon>Diaporthales</taxon>
        <taxon>Cryphonectriaceae</taxon>
        <taxon>Cryphonectria-Endothia species complex</taxon>
        <taxon>Cryphonectria</taxon>
    </lineage>
</organism>
<dbReference type="Pfam" id="PF10346">
    <property type="entry name" value="Con-6"/>
    <property type="match status" value="1"/>
</dbReference>
<dbReference type="OrthoDB" id="5419162at2759"/>
<feature type="region of interest" description="Disordered" evidence="1">
    <location>
        <begin position="1"/>
        <end position="25"/>
    </location>
</feature>
<reference evidence="2" key="1">
    <citation type="journal article" date="2020" name="Phytopathology">
        <title>Genome sequence of the chestnut blight fungus Cryphonectria parasitica EP155: A fundamental resource for an archetypical invasive plant pathogen.</title>
        <authorList>
            <person name="Crouch J.A."/>
            <person name="Dawe A."/>
            <person name="Aerts A."/>
            <person name="Barry K."/>
            <person name="Churchill A.C.L."/>
            <person name="Grimwood J."/>
            <person name="Hillman B."/>
            <person name="Milgroom M.G."/>
            <person name="Pangilinan J."/>
            <person name="Smith M."/>
            <person name="Salamov A."/>
            <person name="Schmutz J."/>
            <person name="Yadav J."/>
            <person name="Grigoriev I.V."/>
            <person name="Nuss D."/>
        </authorList>
    </citation>
    <scope>NUCLEOTIDE SEQUENCE</scope>
    <source>
        <strain evidence="2">EP155</strain>
    </source>
</reference>
<dbReference type="GeneID" id="63836466"/>
<dbReference type="EMBL" id="MU032344">
    <property type="protein sequence ID" value="KAF3769713.1"/>
    <property type="molecule type" value="Genomic_DNA"/>
</dbReference>
<evidence type="ECO:0000313" key="3">
    <source>
        <dbReference type="Proteomes" id="UP000803844"/>
    </source>
</evidence>
<dbReference type="PANTHER" id="PTHR36576">
    <property type="entry name" value="UPF0654 PROTEIN C11D3.01C-RELATED"/>
    <property type="match status" value="1"/>
</dbReference>
<dbReference type="InterPro" id="IPR052670">
    <property type="entry name" value="UPF0654_domain"/>
</dbReference>
<evidence type="ECO:0000256" key="1">
    <source>
        <dbReference type="SAM" id="MobiDB-lite"/>
    </source>
</evidence>
<gene>
    <name evidence="2" type="ORF">M406DRAFT_320038</name>
</gene>
<protein>
    <recommendedName>
        <fullName evidence="4">Conidiation-specific protein 6</fullName>
    </recommendedName>
</protein>
<dbReference type="GO" id="GO:0005737">
    <property type="term" value="C:cytoplasm"/>
    <property type="evidence" value="ECO:0007669"/>
    <property type="project" value="TreeGrafter"/>
</dbReference>
<dbReference type="InterPro" id="IPR018824">
    <property type="entry name" value="Conidiation-specific_6"/>
</dbReference>
<dbReference type="AlphaFoldDB" id="A0A9P5CSW9"/>